<organism evidence="1 2">
    <name type="scientific">Naganishia adeliensis</name>
    <dbReference type="NCBI Taxonomy" id="92952"/>
    <lineage>
        <taxon>Eukaryota</taxon>
        <taxon>Fungi</taxon>
        <taxon>Dikarya</taxon>
        <taxon>Basidiomycota</taxon>
        <taxon>Agaricomycotina</taxon>
        <taxon>Tremellomycetes</taxon>
        <taxon>Filobasidiales</taxon>
        <taxon>Filobasidiaceae</taxon>
        <taxon>Naganishia</taxon>
    </lineage>
</organism>
<accession>A0ACC2WSU8</accession>
<reference evidence="1" key="1">
    <citation type="submission" date="2023-04" db="EMBL/GenBank/DDBJ databases">
        <title>Draft Genome sequencing of Naganishia species isolated from polar environments using Oxford Nanopore Technology.</title>
        <authorList>
            <person name="Leo P."/>
            <person name="Venkateswaran K."/>
        </authorList>
    </citation>
    <scope>NUCLEOTIDE SEQUENCE</scope>
    <source>
        <strain evidence="1">MNA-CCFEE 5262</strain>
    </source>
</reference>
<dbReference type="Proteomes" id="UP001230649">
    <property type="component" value="Unassembled WGS sequence"/>
</dbReference>
<comment type="caution">
    <text evidence="1">The sequence shown here is derived from an EMBL/GenBank/DDBJ whole genome shotgun (WGS) entry which is preliminary data.</text>
</comment>
<name>A0ACC2WSU8_9TREE</name>
<protein>
    <submittedName>
        <fullName evidence="1">Uncharacterized protein</fullName>
    </submittedName>
</protein>
<gene>
    <name evidence="1" type="ORF">QFC20_001401</name>
</gene>
<evidence type="ECO:0000313" key="2">
    <source>
        <dbReference type="Proteomes" id="UP001230649"/>
    </source>
</evidence>
<keyword evidence="2" id="KW-1185">Reference proteome</keyword>
<proteinExistence type="predicted"/>
<sequence>MRTPLFLTALAASLITLTTASAHQKPIQVYLFPAPSALESYQQTHEHAPVLSADQAQAVFSHHLGAVGSHGGVDQFEKLPEGHEGWVHLLGDAQRVSEANKGRVVIIQGDVQAQDVLPSTIPSKPTFYLSSTSSSVKSFLQPYINRAEQVVDHILDSLDLKENKIVQWLGDVFTQSTSETSKILHDQLEALSTLASRMPWNDKSASGDSTWESIIVNAFGGNSDSDDTVLGSEVQQAGYMGVKGALAEMTSSDDQPPLILVIMPSSGSSSVRYAKRADVADDIFEGIFEVEELTFDPETSDADASETAVSFVNSSRPADADPMCFPSNRTCDYSSSSCSGHGACVLVSNSTKESRTGECWACKCASGYLGAQCQKGDYVFQTILLIFTPLLLLTIALASVALLSGVGGEKLPSTLNLSMGGGHKRD</sequence>
<dbReference type="EMBL" id="JASBWS010000008">
    <property type="protein sequence ID" value="KAJ9114528.1"/>
    <property type="molecule type" value="Genomic_DNA"/>
</dbReference>
<evidence type="ECO:0000313" key="1">
    <source>
        <dbReference type="EMBL" id="KAJ9114528.1"/>
    </source>
</evidence>